<dbReference type="AlphaFoldDB" id="A0A6M4YG41"/>
<name>A0A6M4YG41_AERME</name>
<accession>A0A6M4YG41</accession>
<dbReference type="EMBL" id="CP038441">
    <property type="protein sequence ID" value="QJT24129.1"/>
    <property type="molecule type" value="Genomic_DNA"/>
</dbReference>
<dbReference type="Gene3D" id="3.10.350.10">
    <property type="entry name" value="LysM domain"/>
    <property type="match status" value="1"/>
</dbReference>
<organism evidence="1 2">
    <name type="scientific">Aeromonas media</name>
    <dbReference type="NCBI Taxonomy" id="651"/>
    <lineage>
        <taxon>Bacteria</taxon>
        <taxon>Pseudomonadati</taxon>
        <taxon>Pseudomonadota</taxon>
        <taxon>Gammaproteobacteria</taxon>
        <taxon>Aeromonadales</taxon>
        <taxon>Aeromonadaceae</taxon>
        <taxon>Aeromonas</taxon>
    </lineage>
</organism>
<dbReference type="Proteomes" id="UP000501427">
    <property type="component" value="Chromosome"/>
</dbReference>
<evidence type="ECO:0000313" key="2">
    <source>
        <dbReference type="Proteomes" id="UP000501427"/>
    </source>
</evidence>
<reference evidence="1 2" key="1">
    <citation type="submission" date="2019-03" db="EMBL/GenBank/DDBJ databases">
        <title>Novel transposon Tn6433 accelerates the dissemination of tet(E) in Aeromonas from aerobic biofilm under oxytetracycline stress.</title>
        <authorList>
            <person name="Shi Y."/>
            <person name="Tian Z."/>
            <person name="Zhang Y."/>
            <person name="Zhang H."/>
            <person name="Yang M."/>
        </authorList>
    </citation>
    <scope>NUCLEOTIDE SEQUENCE [LARGE SCALE GENOMIC DNA]</scope>
    <source>
        <strain evidence="1 2">T0.1-19</strain>
    </source>
</reference>
<protein>
    <submittedName>
        <fullName evidence="1">Phage tail protein</fullName>
    </submittedName>
</protein>
<dbReference type="InterPro" id="IPR008861">
    <property type="entry name" value="GpX-like"/>
</dbReference>
<dbReference type="InterPro" id="IPR036779">
    <property type="entry name" value="LysM_dom_sf"/>
</dbReference>
<proteinExistence type="predicted"/>
<dbReference type="Pfam" id="PF05489">
    <property type="entry name" value="Phage_tail_X"/>
    <property type="match status" value="1"/>
</dbReference>
<sequence length="69" mass="7693">MQTYRTSDGDTLDYIAWKYYQTLDGRVVEQLLDANPGIADLGPVLPAGVLVNMPDIAPQQQEQGVRLWS</sequence>
<gene>
    <name evidence="1" type="ORF">E4184_09905</name>
</gene>
<evidence type="ECO:0000313" key="1">
    <source>
        <dbReference type="EMBL" id="QJT24129.1"/>
    </source>
</evidence>